<dbReference type="FunFam" id="3.40.50.1100:FF:000005">
    <property type="entry name" value="Threonine dehydratase catabolic"/>
    <property type="match status" value="1"/>
</dbReference>
<evidence type="ECO:0000256" key="4">
    <source>
        <dbReference type="ARBA" id="ARBA00023239"/>
    </source>
</evidence>
<dbReference type="SUPFAM" id="SSF53686">
    <property type="entry name" value="Tryptophan synthase beta subunit-like PLP-dependent enzymes"/>
    <property type="match status" value="1"/>
</dbReference>
<protein>
    <submittedName>
        <fullName evidence="7">Threonine ammonia-lyase</fullName>
    </submittedName>
</protein>
<comment type="similarity">
    <text evidence="2">Belongs to the serine/threonine dehydratase family.</text>
</comment>
<dbReference type="SUPFAM" id="SSF55021">
    <property type="entry name" value="ACT-like"/>
    <property type="match status" value="1"/>
</dbReference>
<feature type="domain" description="ACT" evidence="6">
    <location>
        <begin position="363"/>
        <end position="439"/>
    </location>
</feature>
<dbReference type="AlphaFoldDB" id="A0A9W6JEN3"/>
<keyword evidence="8" id="KW-1185">Reference proteome</keyword>
<comment type="cofactor">
    <cofactor evidence="1">
        <name>pyridoxal 5'-phosphate</name>
        <dbReference type="ChEBI" id="CHEBI:597326"/>
    </cofactor>
</comment>
<reference evidence="7" key="1">
    <citation type="journal article" date="2014" name="Int. J. Syst. Evol. Microbiol.">
        <title>Complete genome sequence of Corynebacterium casei LMG S-19264T (=DSM 44701T), isolated from a smear-ripened cheese.</title>
        <authorList>
            <consortium name="US DOE Joint Genome Institute (JGI-PGF)"/>
            <person name="Walter F."/>
            <person name="Albersmeier A."/>
            <person name="Kalinowski J."/>
            <person name="Ruckert C."/>
        </authorList>
    </citation>
    <scope>NUCLEOTIDE SEQUENCE</scope>
    <source>
        <strain evidence="7">VKM B-2555</strain>
    </source>
</reference>
<name>A0A9W6JEN3_9HYPH</name>
<dbReference type="InterPro" id="IPR001926">
    <property type="entry name" value="TrpB-like_PALP"/>
</dbReference>
<comment type="catalytic activity">
    <reaction evidence="5">
        <text>L-serine = pyruvate + NH4(+)</text>
        <dbReference type="Rhea" id="RHEA:19169"/>
        <dbReference type="ChEBI" id="CHEBI:15361"/>
        <dbReference type="ChEBI" id="CHEBI:28938"/>
        <dbReference type="ChEBI" id="CHEBI:33384"/>
        <dbReference type="EC" id="4.3.1.17"/>
    </reaction>
</comment>
<dbReference type="EMBL" id="BSFK01000005">
    <property type="protein sequence ID" value="GLK75607.1"/>
    <property type="molecule type" value="Genomic_DNA"/>
</dbReference>
<dbReference type="GO" id="GO:0003941">
    <property type="term" value="F:L-serine ammonia-lyase activity"/>
    <property type="evidence" value="ECO:0007669"/>
    <property type="project" value="UniProtKB-EC"/>
</dbReference>
<sequence>MIGAFGPAAEDAAGLRPVYGRAPVPYSFRTLSAETALMTVTFADVEAAARLLEGAVSPSPMLAAPKLSALTGADVRVKYENFHVTNAFKERGAVSKLSRLTPGERARGVIAMSAGNHAQAVAYHATRLGIPSTIVMPDTTPHVKVAATRGFGAEVVLDGETVAEAQVRASAIALERGLTFVHPYDDPYVIAGQGSIAMEMLAADPDLDCLVVPIGGGGLISGMAIAAKAIKPEIEVIGVEAALYPAMWNALRGEELPVGGPTLAEGIAVKNVGVLTREIVARLVDDIVLVSEAELERAVNAYLIHQKTLAEGAGAAGLAALFAQPARFAGRKVGLVLCGGNIDPRILASIMVRELERDQKILAFRMTIADRPGMLGLISGKLGELGANIIEVHHQRQFLDVPAKGATLDVTVETRDHAHAEAILAAFREIGLPCRRLDSGAGG</sequence>
<dbReference type="GO" id="GO:0006567">
    <property type="term" value="P:L-threonine catabolic process"/>
    <property type="evidence" value="ECO:0007669"/>
    <property type="project" value="InterPro"/>
</dbReference>
<dbReference type="Proteomes" id="UP001143364">
    <property type="component" value="Unassembled WGS sequence"/>
</dbReference>
<evidence type="ECO:0000256" key="2">
    <source>
        <dbReference type="ARBA" id="ARBA00010869"/>
    </source>
</evidence>
<dbReference type="InterPro" id="IPR036052">
    <property type="entry name" value="TrpB-like_PALP_sf"/>
</dbReference>
<reference evidence="7" key="2">
    <citation type="submission" date="2023-01" db="EMBL/GenBank/DDBJ databases">
        <authorList>
            <person name="Sun Q."/>
            <person name="Evtushenko L."/>
        </authorList>
    </citation>
    <scope>NUCLEOTIDE SEQUENCE</scope>
    <source>
        <strain evidence="7">VKM B-2555</strain>
    </source>
</reference>
<evidence type="ECO:0000256" key="1">
    <source>
        <dbReference type="ARBA" id="ARBA00001933"/>
    </source>
</evidence>
<comment type="caution">
    <text evidence="7">The sequence shown here is derived from an EMBL/GenBank/DDBJ whole genome shotgun (WGS) entry which is preliminary data.</text>
</comment>
<proteinExistence type="inferred from homology"/>
<dbReference type="InterPro" id="IPR044561">
    <property type="entry name" value="ACT_ThrD-II-like"/>
</dbReference>
<dbReference type="Pfam" id="PF00291">
    <property type="entry name" value="PALP"/>
    <property type="match status" value="1"/>
</dbReference>
<dbReference type="InterPro" id="IPR002912">
    <property type="entry name" value="ACT_dom"/>
</dbReference>
<evidence type="ECO:0000313" key="7">
    <source>
        <dbReference type="EMBL" id="GLK75607.1"/>
    </source>
</evidence>
<dbReference type="InterPro" id="IPR005789">
    <property type="entry name" value="Thr_deHydtase_catblc"/>
</dbReference>
<dbReference type="InterPro" id="IPR045865">
    <property type="entry name" value="ACT-like_dom_sf"/>
</dbReference>
<evidence type="ECO:0000256" key="3">
    <source>
        <dbReference type="ARBA" id="ARBA00022898"/>
    </source>
</evidence>
<evidence type="ECO:0000313" key="8">
    <source>
        <dbReference type="Proteomes" id="UP001143364"/>
    </source>
</evidence>
<dbReference type="GO" id="GO:0009097">
    <property type="term" value="P:isoleucine biosynthetic process"/>
    <property type="evidence" value="ECO:0007669"/>
    <property type="project" value="TreeGrafter"/>
</dbReference>
<dbReference type="PANTHER" id="PTHR48078:SF6">
    <property type="entry name" value="L-THREONINE DEHYDRATASE CATABOLIC TDCB"/>
    <property type="match status" value="1"/>
</dbReference>
<keyword evidence="3" id="KW-0663">Pyridoxal phosphate</keyword>
<dbReference type="NCBIfam" id="NF005600">
    <property type="entry name" value="PRK07334.1"/>
    <property type="match status" value="1"/>
</dbReference>
<organism evidence="7 8">
    <name type="scientific">Methylopila jiangsuensis</name>
    <dbReference type="NCBI Taxonomy" id="586230"/>
    <lineage>
        <taxon>Bacteria</taxon>
        <taxon>Pseudomonadati</taxon>
        <taxon>Pseudomonadota</taxon>
        <taxon>Alphaproteobacteria</taxon>
        <taxon>Hyphomicrobiales</taxon>
        <taxon>Methylopilaceae</taxon>
        <taxon>Methylopila</taxon>
    </lineage>
</organism>
<dbReference type="PANTHER" id="PTHR48078">
    <property type="entry name" value="THREONINE DEHYDRATASE, MITOCHONDRIAL-RELATED"/>
    <property type="match status" value="1"/>
</dbReference>
<dbReference type="GO" id="GO:0006565">
    <property type="term" value="P:L-serine catabolic process"/>
    <property type="evidence" value="ECO:0007669"/>
    <property type="project" value="TreeGrafter"/>
</dbReference>
<evidence type="ECO:0000259" key="6">
    <source>
        <dbReference type="PROSITE" id="PS51671"/>
    </source>
</evidence>
<dbReference type="InterPro" id="IPR050147">
    <property type="entry name" value="Ser/Thr_Dehydratase"/>
</dbReference>
<dbReference type="NCBIfam" id="TIGR01127">
    <property type="entry name" value="ilvA_1Cterm"/>
    <property type="match status" value="1"/>
</dbReference>
<dbReference type="CDD" id="cd04886">
    <property type="entry name" value="ACT_ThrD-II-like"/>
    <property type="match status" value="1"/>
</dbReference>
<dbReference type="GO" id="GO:0030170">
    <property type="term" value="F:pyridoxal phosphate binding"/>
    <property type="evidence" value="ECO:0007669"/>
    <property type="project" value="UniProtKB-ARBA"/>
</dbReference>
<gene>
    <name evidence="7" type="ORF">GCM10008171_08610</name>
</gene>
<dbReference type="GO" id="GO:0004794">
    <property type="term" value="F:threonine deaminase activity"/>
    <property type="evidence" value="ECO:0007669"/>
    <property type="project" value="InterPro"/>
</dbReference>
<accession>A0A9W6JEN3</accession>
<dbReference type="CDD" id="cd01562">
    <property type="entry name" value="Thr-dehyd"/>
    <property type="match status" value="1"/>
</dbReference>
<dbReference type="FunFam" id="3.40.50.1100:FF:000007">
    <property type="entry name" value="L-threonine dehydratase catabolic TdcB"/>
    <property type="match status" value="1"/>
</dbReference>
<evidence type="ECO:0000256" key="5">
    <source>
        <dbReference type="ARBA" id="ARBA00049406"/>
    </source>
</evidence>
<keyword evidence="4" id="KW-0456">Lyase</keyword>
<dbReference type="Gene3D" id="3.40.50.1100">
    <property type="match status" value="2"/>
</dbReference>
<dbReference type="PROSITE" id="PS51671">
    <property type="entry name" value="ACT"/>
    <property type="match status" value="1"/>
</dbReference>